<feature type="signal peptide" evidence="12">
    <location>
        <begin position="1"/>
        <end position="22"/>
    </location>
</feature>
<feature type="chain" id="PRO_5013208867" description="ER membrane protein complex subunit 1" evidence="12">
    <location>
        <begin position="23"/>
        <end position="988"/>
    </location>
</feature>
<dbReference type="InterPro" id="IPR058545">
    <property type="entry name" value="Beta-prop_EMC1_1st"/>
</dbReference>
<dbReference type="STRING" id="71784.A0A1Y2AQY7"/>
<feature type="transmembrane region" description="Helical" evidence="11">
    <location>
        <begin position="960"/>
        <end position="978"/>
    </location>
</feature>
<comment type="similarity">
    <text evidence="2">Belongs to the EMC1 family.</text>
</comment>
<evidence type="ECO:0000259" key="14">
    <source>
        <dbReference type="Pfam" id="PF25293"/>
    </source>
</evidence>
<keyword evidence="9 11" id="KW-0472">Membrane</keyword>
<evidence type="ECO:0000256" key="10">
    <source>
        <dbReference type="ARBA" id="ARBA00023180"/>
    </source>
</evidence>
<evidence type="ECO:0000256" key="9">
    <source>
        <dbReference type="ARBA" id="ARBA00023136"/>
    </source>
</evidence>
<evidence type="ECO:0000256" key="11">
    <source>
        <dbReference type="SAM" id="Phobius"/>
    </source>
</evidence>
<evidence type="ECO:0000256" key="1">
    <source>
        <dbReference type="ARBA" id="ARBA00004115"/>
    </source>
</evidence>
<evidence type="ECO:0000256" key="7">
    <source>
        <dbReference type="ARBA" id="ARBA00022824"/>
    </source>
</evidence>
<evidence type="ECO:0000313" key="15">
    <source>
        <dbReference type="EMBL" id="ORY24884.1"/>
    </source>
</evidence>
<keyword evidence="16" id="KW-1185">Reference proteome</keyword>
<keyword evidence="5 11" id="KW-0812">Transmembrane</keyword>
<dbReference type="EMBL" id="MCFC01000063">
    <property type="protein sequence ID" value="ORY24884.1"/>
    <property type="molecule type" value="Genomic_DNA"/>
</dbReference>
<dbReference type="InterPro" id="IPR011678">
    <property type="entry name" value="EMC1_C"/>
</dbReference>
<evidence type="ECO:0000259" key="13">
    <source>
        <dbReference type="Pfam" id="PF07774"/>
    </source>
</evidence>
<dbReference type="PANTHER" id="PTHR21573">
    <property type="entry name" value="ER MEMBRANE PROTEIN COMPLEX SUBUNIT 1"/>
    <property type="match status" value="1"/>
</dbReference>
<evidence type="ECO:0000256" key="3">
    <source>
        <dbReference type="ARBA" id="ARBA00011276"/>
    </source>
</evidence>
<feature type="domain" description="EMC1 first beta-propeller" evidence="14">
    <location>
        <begin position="28"/>
        <end position="293"/>
    </location>
</feature>
<dbReference type="Pfam" id="PF25293">
    <property type="entry name" value="Beta-prop_EMC1_N"/>
    <property type="match status" value="1"/>
</dbReference>
<name>A0A1Y2AQY7_9TREE</name>
<organism evidence="15 16">
    <name type="scientific">Naematelia encephala</name>
    <dbReference type="NCBI Taxonomy" id="71784"/>
    <lineage>
        <taxon>Eukaryota</taxon>
        <taxon>Fungi</taxon>
        <taxon>Dikarya</taxon>
        <taxon>Basidiomycota</taxon>
        <taxon>Agaricomycotina</taxon>
        <taxon>Tremellomycetes</taxon>
        <taxon>Tremellales</taxon>
        <taxon>Naemateliaceae</taxon>
        <taxon>Naematelia</taxon>
    </lineage>
</organism>
<feature type="domain" description="ER membrane protein complex subunit 1 C-terminal" evidence="13">
    <location>
        <begin position="789"/>
        <end position="987"/>
    </location>
</feature>
<evidence type="ECO:0000313" key="16">
    <source>
        <dbReference type="Proteomes" id="UP000193986"/>
    </source>
</evidence>
<dbReference type="InterPro" id="IPR015943">
    <property type="entry name" value="WD40/YVTN_repeat-like_dom_sf"/>
</dbReference>
<comment type="caution">
    <text evidence="15">The sequence shown here is derived from an EMBL/GenBank/DDBJ whole genome shotgun (WGS) entry which is preliminary data.</text>
</comment>
<keyword evidence="8 11" id="KW-1133">Transmembrane helix</keyword>
<evidence type="ECO:0000256" key="6">
    <source>
        <dbReference type="ARBA" id="ARBA00022729"/>
    </source>
</evidence>
<reference evidence="15 16" key="1">
    <citation type="submission" date="2016-07" db="EMBL/GenBank/DDBJ databases">
        <title>Pervasive Adenine N6-methylation of Active Genes in Fungi.</title>
        <authorList>
            <consortium name="DOE Joint Genome Institute"/>
            <person name="Mondo S.J."/>
            <person name="Dannebaum R.O."/>
            <person name="Kuo R.C."/>
            <person name="Labutti K."/>
            <person name="Haridas S."/>
            <person name="Kuo A."/>
            <person name="Salamov A."/>
            <person name="Ahrendt S.R."/>
            <person name="Lipzen A."/>
            <person name="Sullivan W."/>
            <person name="Andreopoulos W.B."/>
            <person name="Clum A."/>
            <person name="Lindquist E."/>
            <person name="Daum C."/>
            <person name="Ramamoorthy G.K."/>
            <person name="Gryganskyi A."/>
            <person name="Culley D."/>
            <person name="Magnuson J.K."/>
            <person name="James T.Y."/>
            <person name="O'Malley M.A."/>
            <person name="Stajich J.E."/>
            <person name="Spatafora J.W."/>
            <person name="Visel A."/>
            <person name="Grigoriev I.V."/>
        </authorList>
    </citation>
    <scope>NUCLEOTIDE SEQUENCE [LARGE SCALE GENOMIC DNA]</scope>
    <source>
        <strain evidence="15 16">68-887.2</strain>
    </source>
</reference>
<dbReference type="AlphaFoldDB" id="A0A1Y2AQY7"/>
<dbReference type="OrthoDB" id="28092at2759"/>
<proteinExistence type="inferred from homology"/>
<evidence type="ECO:0000256" key="4">
    <source>
        <dbReference type="ARBA" id="ARBA00020824"/>
    </source>
</evidence>
<comment type="subcellular location">
    <subcellularLocation>
        <location evidence="1">Endoplasmic reticulum membrane</location>
        <topology evidence="1">Single-pass type I membrane protein</topology>
    </subcellularLocation>
</comment>
<comment type="subunit">
    <text evidence="3">Component of the ER membrane protein complex (EMC).</text>
</comment>
<evidence type="ECO:0000256" key="8">
    <source>
        <dbReference type="ARBA" id="ARBA00022989"/>
    </source>
</evidence>
<dbReference type="InParanoid" id="A0A1Y2AQY7"/>
<protein>
    <recommendedName>
        <fullName evidence="4">ER membrane protein complex subunit 1</fullName>
    </recommendedName>
</protein>
<keyword evidence="10" id="KW-0325">Glycoprotein</keyword>
<dbReference type="PANTHER" id="PTHR21573:SF0">
    <property type="entry name" value="ER MEMBRANE PROTEIN COMPLEX SUBUNIT 1"/>
    <property type="match status" value="1"/>
</dbReference>
<keyword evidence="6 12" id="KW-0732">Signal</keyword>
<evidence type="ECO:0000256" key="12">
    <source>
        <dbReference type="SAM" id="SignalP"/>
    </source>
</evidence>
<dbReference type="InterPro" id="IPR026895">
    <property type="entry name" value="EMC1"/>
</dbReference>
<evidence type="ECO:0000256" key="5">
    <source>
        <dbReference type="ARBA" id="ARBA00022692"/>
    </source>
</evidence>
<dbReference type="GO" id="GO:0072546">
    <property type="term" value="C:EMC complex"/>
    <property type="evidence" value="ECO:0007669"/>
    <property type="project" value="InterPro"/>
</dbReference>
<dbReference type="Pfam" id="PF07774">
    <property type="entry name" value="EMC1_C"/>
    <property type="match status" value="1"/>
</dbReference>
<dbReference type="SUPFAM" id="SSF50998">
    <property type="entry name" value="Quinoprotein alcohol dehydrogenase-like"/>
    <property type="match status" value="1"/>
</dbReference>
<dbReference type="Proteomes" id="UP000193986">
    <property type="component" value="Unassembled WGS sequence"/>
</dbReference>
<dbReference type="GO" id="GO:0034975">
    <property type="term" value="P:protein folding in endoplasmic reticulum"/>
    <property type="evidence" value="ECO:0007669"/>
    <property type="project" value="TreeGrafter"/>
</dbReference>
<keyword evidence="7" id="KW-0256">Endoplasmic reticulum</keyword>
<dbReference type="Gene3D" id="2.130.10.10">
    <property type="entry name" value="YVTN repeat-like/Quinoprotein amine dehydrogenase"/>
    <property type="match status" value="1"/>
</dbReference>
<evidence type="ECO:0000256" key="2">
    <source>
        <dbReference type="ARBA" id="ARBA00007904"/>
    </source>
</evidence>
<accession>A0A1Y2AQY7</accession>
<dbReference type="InterPro" id="IPR011047">
    <property type="entry name" value="Quinoprotein_ADH-like_sf"/>
</dbReference>
<gene>
    <name evidence="15" type="ORF">BCR39DRAFT_545709</name>
</gene>
<sequence>MKLPLGPLGLLLPIILAQVAVALQANLAGIVDWHKPLIGPPLLEPTPPVLVETSNGPRIVAITRKNVVAALNADNGDITWRHLLEDDDPVVSFHIRDDNLLLLSGPSATTARLLSLSTGHVLWERPLHADSEPAKLTVPAHLGTDAAFTDEVDGSVVILSDGRRVSKLALKDGTPLWSLDAPGVGSTVLFKQILVSGDTVHVLALTSGFRSNTLTTLSLSLTTSAPLGDFTQIPGQVIIPSEGLLAASSTPGAARVLWFEYNRIRSAFLSPQGQLGEVKEIFPAKGRVFKGLFDVGLRNRGYILGKAEDGAVSIVDVRQGAAVVDTFESSNDSPERSDSIYSASVSKDGTIIINRVYWSFKLNLGLAQNNQITKGGTAISSGFTFPFDTSSHGVILGAAVSSTVNAAQLPVLMLTTSSGALQLIQGSSQVTAKWTREESLAEIAEVRFIELGEPEVEEVRHLLADESFFGRLTRHIAEFQALPSYVFRFVRRLFFASYTSAQLTKPLTPSTLHRDQFGFQKLVIAVTKGGKVFALDSTNGNILWSKNLGLSNVNGNELSVEGVWVVRGLGDTGNPQFSVLAVRTKQSGQETTVAYTVDAYTGDVTGGTNELGLPAGKELFDGKSQTAFLLPFENCGSKNRVLAVLDSASQLYIYPSCKKVASDLAEIKDKLFFTTSSRSIDSTTLVGSSPSVLHDNITFSTTPLWSSLLGPGETILEITPADMSTVASYGRVLGDKSTLYKYLNPHLSVVTSFTPAEKLSHVYVIDTTTGQRVYGIEVQGSGIKAAMVENWLVFAWAEASGWRIGSVELYETPDLSSSSSLPVVKSISETFIIPGEVRAIGFTRSKFGITAKELVYVNGLNQVVTVPRRLLDPRRHVGKPTAGDKEEMLIPYDPFIGIDPKRVISHQNQVLGANHLESSPALVESTSLLLAYGLDLFLTRGLTPSGSFDILSDNFNKAQLLLTLAGLTGGILVAGPAVRRKNLRARWY</sequence>